<keyword evidence="12 13" id="KW-0449">Lipoprotein</keyword>
<keyword evidence="5 13" id="KW-0813">Transport</keyword>
<keyword evidence="16" id="KW-1185">Reference proteome</keyword>
<feature type="signal peptide" evidence="14">
    <location>
        <begin position="1"/>
        <end position="22"/>
    </location>
</feature>
<keyword evidence="11 13" id="KW-0998">Cell outer membrane</keyword>
<dbReference type="InterPro" id="IPR029046">
    <property type="entry name" value="LolA/LolB/LppX"/>
</dbReference>
<protein>
    <recommendedName>
        <fullName evidence="4 13">Outer-membrane lipoprotein LolB</fullName>
    </recommendedName>
</protein>
<evidence type="ECO:0000256" key="13">
    <source>
        <dbReference type="HAMAP-Rule" id="MF_00233"/>
    </source>
</evidence>
<dbReference type="Gene3D" id="2.50.20.10">
    <property type="entry name" value="Lipoprotein localisation LolA/LolB/LppX"/>
    <property type="match status" value="1"/>
</dbReference>
<accession>A0ABS3CY48</accession>
<dbReference type="PROSITE" id="PS51257">
    <property type="entry name" value="PROKAR_LIPOPROTEIN"/>
    <property type="match status" value="1"/>
</dbReference>
<evidence type="ECO:0000256" key="12">
    <source>
        <dbReference type="ARBA" id="ARBA00023288"/>
    </source>
</evidence>
<dbReference type="SUPFAM" id="SSF89392">
    <property type="entry name" value="Prokaryotic lipoproteins and lipoprotein localization factors"/>
    <property type="match status" value="1"/>
</dbReference>
<comment type="caution">
    <text evidence="15">The sequence shown here is derived from an EMBL/GenBank/DDBJ whole genome shotgun (WGS) entry which is preliminary data.</text>
</comment>
<evidence type="ECO:0000313" key="15">
    <source>
        <dbReference type="EMBL" id="MBN7822018.1"/>
    </source>
</evidence>
<evidence type="ECO:0000256" key="10">
    <source>
        <dbReference type="ARBA" id="ARBA00023186"/>
    </source>
</evidence>
<evidence type="ECO:0000256" key="6">
    <source>
        <dbReference type="ARBA" id="ARBA00022729"/>
    </source>
</evidence>
<feature type="chain" id="PRO_5045992064" description="Outer-membrane lipoprotein LolB" evidence="14">
    <location>
        <begin position="23"/>
        <end position="196"/>
    </location>
</feature>
<comment type="subcellular location">
    <subcellularLocation>
        <location evidence="1 13">Cell outer membrane</location>
        <topology evidence="1 13">Lipid-anchor</topology>
    </subcellularLocation>
</comment>
<evidence type="ECO:0000256" key="14">
    <source>
        <dbReference type="SAM" id="SignalP"/>
    </source>
</evidence>
<organism evidence="15 16">
    <name type="scientific">Bowmanella yangjiangensis</name>
    <dbReference type="NCBI Taxonomy" id="2811230"/>
    <lineage>
        <taxon>Bacteria</taxon>
        <taxon>Pseudomonadati</taxon>
        <taxon>Pseudomonadota</taxon>
        <taxon>Gammaproteobacteria</taxon>
        <taxon>Alteromonadales</taxon>
        <taxon>Alteromonadaceae</taxon>
        <taxon>Bowmanella</taxon>
    </lineage>
</organism>
<dbReference type="CDD" id="cd16326">
    <property type="entry name" value="LolB"/>
    <property type="match status" value="1"/>
</dbReference>
<evidence type="ECO:0000256" key="1">
    <source>
        <dbReference type="ARBA" id="ARBA00004459"/>
    </source>
</evidence>
<dbReference type="Proteomes" id="UP000663992">
    <property type="component" value="Unassembled WGS sequence"/>
</dbReference>
<comment type="function">
    <text evidence="13">Plays a critical role in the incorporation of lipoproteins in the outer membrane after they are released by the LolA protein.</text>
</comment>
<name>A0ABS3CY48_9ALTE</name>
<evidence type="ECO:0000256" key="9">
    <source>
        <dbReference type="ARBA" id="ARBA00023139"/>
    </source>
</evidence>
<evidence type="ECO:0000256" key="11">
    <source>
        <dbReference type="ARBA" id="ARBA00023237"/>
    </source>
</evidence>
<keyword evidence="6 13" id="KW-0732">Signal</keyword>
<sequence>MPFTRMRLFGYLLIVSLLSACATPPTVEYSVNARQHQQQLAQLQNWRINGKLAYRGEKERFSATLNWQQQREDYSLGLSSFIGTRILTLQRSDEQISLEYEDRTYQHHDASALLYDLTGWSIPVEQIPAWLKGQVSANNQAIFAENGLLQQIRTKEGWLVNLSDYRQTQNYILPYQLELKTPSDLIKIRVDKWLVN</sequence>
<evidence type="ECO:0000313" key="16">
    <source>
        <dbReference type="Proteomes" id="UP000663992"/>
    </source>
</evidence>
<dbReference type="InterPro" id="IPR004565">
    <property type="entry name" value="OM_lipoprot_LolB"/>
</dbReference>
<evidence type="ECO:0000256" key="5">
    <source>
        <dbReference type="ARBA" id="ARBA00022448"/>
    </source>
</evidence>
<dbReference type="RefSeq" id="WP_206595972.1">
    <property type="nucleotide sequence ID" value="NZ_JAFKCS010000027.1"/>
</dbReference>
<keyword evidence="10 13" id="KW-0143">Chaperone</keyword>
<evidence type="ECO:0000256" key="3">
    <source>
        <dbReference type="ARBA" id="ARBA00011245"/>
    </source>
</evidence>
<dbReference type="HAMAP" id="MF_00233">
    <property type="entry name" value="LolB"/>
    <property type="match status" value="1"/>
</dbReference>
<gene>
    <name evidence="13 15" type="primary">lolB</name>
    <name evidence="15" type="ORF">J0A65_19280</name>
</gene>
<evidence type="ECO:0000256" key="2">
    <source>
        <dbReference type="ARBA" id="ARBA00009696"/>
    </source>
</evidence>
<dbReference type="Pfam" id="PF03550">
    <property type="entry name" value="LolB"/>
    <property type="match status" value="1"/>
</dbReference>
<evidence type="ECO:0000256" key="7">
    <source>
        <dbReference type="ARBA" id="ARBA00022927"/>
    </source>
</evidence>
<comment type="subunit">
    <text evidence="3 13">Monomer.</text>
</comment>
<evidence type="ECO:0000256" key="4">
    <source>
        <dbReference type="ARBA" id="ARBA00016202"/>
    </source>
</evidence>
<comment type="similarity">
    <text evidence="2 13">Belongs to the LolB family.</text>
</comment>
<keyword evidence="8 13" id="KW-0472">Membrane</keyword>
<proteinExistence type="inferred from homology"/>
<dbReference type="NCBIfam" id="TIGR00548">
    <property type="entry name" value="lolB"/>
    <property type="match status" value="1"/>
</dbReference>
<keyword evidence="9 13" id="KW-0564">Palmitate</keyword>
<keyword evidence="7 13" id="KW-0653">Protein transport</keyword>
<reference evidence="15 16" key="1">
    <citation type="submission" date="2021-03" db="EMBL/GenBank/DDBJ databases">
        <title>novel species isolated from a fishpond in China.</title>
        <authorList>
            <person name="Lu H."/>
            <person name="Cai Z."/>
        </authorList>
    </citation>
    <scope>NUCLEOTIDE SEQUENCE [LARGE SCALE GENOMIC DNA]</scope>
    <source>
        <strain evidence="15 16">Y57</strain>
    </source>
</reference>
<dbReference type="EMBL" id="JAFKCS010000027">
    <property type="protein sequence ID" value="MBN7822018.1"/>
    <property type="molecule type" value="Genomic_DNA"/>
</dbReference>
<evidence type="ECO:0000256" key="8">
    <source>
        <dbReference type="ARBA" id="ARBA00023136"/>
    </source>
</evidence>